<protein>
    <submittedName>
        <fullName evidence="1">Uncharacterized protein</fullName>
    </submittedName>
</protein>
<sequence length="178" mass="19891">MCTSNFKAYLHGHIADFIQYAKLDAPIPCWQARDGDVWCQSIADSAAIIVSLSDTLIVRVEQETLEDEWEFPQSVYPVAGKEAQDIGLVYDIVGHIFLNSTHYVAWSLATTDTPTRVKGVFFYDGQGVNAGKPEYSVKESGGVAKSLSSWNIPMPKNYKDYWTLMVLYKLQGGQKAQE</sequence>
<dbReference type="EMBL" id="LATX01002408">
    <property type="protein sequence ID" value="KTB29852.1"/>
    <property type="molecule type" value="Genomic_DNA"/>
</dbReference>
<reference evidence="1 2" key="1">
    <citation type="submission" date="2015-12" db="EMBL/GenBank/DDBJ databases">
        <title>Draft genome sequence of Moniliophthora roreri, the causal agent of frosty pod rot of cacao.</title>
        <authorList>
            <person name="Aime M.C."/>
            <person name="Diaz-Valderrama J.R."/>
            <person name="Kijpornyongpan T."/>
            <person name="Phillips-Mora W."/>
        </authorList>
    </citation>
    <scope>NUCLEOTIDE SEQUENCE [LARGE SCALE GENOMIC DNA]</scope>
    <source>
        <strain evidence="1 2">MCA 2952</strain>
    </source>
</reference>
<comment type="caution">
    <text evidence="1">The sequence shown here is derived from an EMBL/GenBank/DDBJ whole genome shotgun (WGS) entry which is preliminary data.</text>
</comment>
<organism evidence="1 2">
    <name type="scientific">Moniliophthora roreri</name>
    <name type="common">Frosty pod rot fungus</name>
    <name type="synonym">Monilia roreri</name>
    <dbReference type="NCBI Taxonomy" id="221103"/>
    <lineage>
        <taxon>Eukaryota</taxon>
        <taxon>Fungi</taxon>
        <taxon>Dikarya</taxon>
        <taxon>Basidiomycota</taxon>
        <taxon>Agaricomycotina</taxon>
        <taxon>Agaricomycetes</taxon>
        <taxon>Agaricomycetidae</taxon>
        <taxon>Agaricales</taxon>
        <taxon>Marasmiineae</taxon>
        <taxon>Marasmiaceae</taxon>
        <taxon>Moniliophthora</taxon>
    </lineage>
</organism>
<gene>
    <name evidence="1" type="ORF">WG66_17570</name>
</gene>
<accession>A0A0W0F0J1</accession>
<dbReference type="Proteomes" id="UP000054988">
    <property type="component" value="Unassembled WGS sequence"/>
</dbReference>
<evidence type="ECO:0000313" key="2">
    <source>
        <dbReference type="Proteomes" id="UP000054988"/>
    </source>
</evidence>
<evidence type="ECO:0000313" key="1">
    <source>
        <dbReference type="EMBL" id="KTB29852.1"/>
    </source>
</evidence>
<dbReference type="AlphaFoldDB" id="A0A0W0F0J1"/>
<name>A0A0W0F0J1_MONRR</name>
<proteinExistence type="predicted"/>